<dbReference type="Gene3D" id="1.10.10.970">
    <property type="entry name" value="RNA 2'-phosphotransferase, Tpt1/KptA family, N-terminal domain"/>
    <property type="match status" value="1"/>
</dbReference>
<comment type="function">
    <text evidence="1">Catalyzes the last step of tRNA splicing, the transfer of the splice junction 2'-phosphate from ligated tRNA to NAD to produce ADP-ribose 1''-2'' cyclic phosphate.</text>
</comment>
<dbReference type="Proteomes" id="UP000604046">
    <property type="component" value="Unassembled WGS sequence"/>
</dbReference>
<dbReference type="Gene3D" id="3.20.170.30">
    <property type="match status" value="1"/>
</dbReference>
<evidence type="ECO:0000256" key="4">
    <source>
        <dbReference type="ARBA" id="ARBA00022679"/>
    </source>
</evidence>
<dbReference type="EC" id="2.7.1.160" evidence="3"/>
<comment type="similarity">
    <text evidence="2">Belongs to the KptA/TPT1 family.</text>
</comment>
<dbReference type="OrthoDB" id="419694at2759"/>
<keyword evidence="9" id="KW-1185">Reference proteome</keyword>
<feature type="compositionally biased region" description="Basic and acidic residues" evidence="7">
    <location>
        <begin position="487"/>
        <end position="509"/>
    </location>
</feature>
<name>A0A812HIZ7_9DINO</name>
<evidence type="ECO:0000256" key="2">
    <source>
        <dbReference type="ARBA" id="ARBA00009836"/>
    </source>
</evidence>
<dbReference type="InterPro" id="IPR002745">
    <property type="entry name" value="Ptrans_KptA/Tpt1"/>
</dbReference>
<keyword evidence="4" id="KW-0808">Transferase</keyword>
<dbReference type="EMBL" id="CAJNDS010000092">
    <property type="protein sequence ID" value="CAE6952473.1"/>
    <property type="molecule type" value="Genomic_DNA"/>
</dbReference>
<dbReference type="GO" id="GO:0000215">
    <property type="term" value="F:tRNA 2'-phosphotransferase activity"/>
    <property type="evidence" value="ECO:0007669"/>
    <property type="project" value="UniProtKB-EC"/>
</dbReference>
<feature type="compositionally biased region" description="Basic and acidic residues" evidence="7">
    <location>
        <begin position="59"/>
        <end position="68"/>
    </location>
</feature>
<evidence type="ECO:0000256" key="7">
    <source>
        <dbReference type="SAM" id="MobiDB-lite"/>
    </source>
</evidence>
<feature type="region of interest" description="Disordered" evidence="7">
    <location>
        <begin position="479"/>
        <end position="526"/>
    </location>
</feature>
<feature type="compositionally biased region" description="Basic and acidic residues" evidence="7">
    <location>
        <begin position="33"/>
        <end position="48"/>
    </location>
</feature>
<dbReference type="PANTHER" id="PTHR12684:SF2">
    <property type="entry name" value="TRNA 2'-PHOSPHOTRANSFERASE 1"/>
    <property type="match status" value="1"/>
</dbReference>
<gene>
    <name evidence="8" type="primary">trpt1</name>
    <name evidence="8" type="ORF">SNAT2548_LOCUS1624</name>
</gene>
<feature type="region of interest" description="Disordered" evidence="7">
    <location>
        <begin position="24"/>
        <end position="68"/>
    </location>
</feature>
<comment type="catalytic activity">
    <reaction evidence="6">
        <text>2'-phospho-[ligated tRNA] + NAD(+) = mature tRNA + ADP-alpha-D-ribose 1'',2''-cyclic phosphate + nicotinamide</text>
        <dbReference type="Rhea" id="RHEA:23324"/>
        <dbReference type="Rhea" id="RHEA-COMP:11106"/>
        <dbReference type="Rhea" id="RHEA-COMP:11107"/>
        <dbReference type="ChEBI" id="CHEBI:17154"/>
        <dbReference type="ChEBI" id="CHEBI:57540"/>
        <dbReference type="ChEBI" id="CHEBI:76596"/>
        <dbReference type="ChEBI" id="CHEBI:82883"/>
        <dbReference type="ChEBI" id="CHEBI:85027"/>
        <dbReference type="EC" id="2.7.1.160"/>
    </reaction>
</comment>
<dbReference type="AlphaFoldDB" id="A0A812HIZ7"/>
<reference evidence="8" key="1">
    <citation type="submission" date="2021-02" db="EMBL/GenBank/DDBJ databases">
        <authorList>
            <person name="Dougan E. K."/>
            <person name="Rhodes N."/>
            <person name="Thang M."/>
            <person name="Chan C."/>
        </authorList>
    </citation>
    <scope>NUCLEOTIDE SEQUENCE</scope>
</reference>
<evidence type="ECO:0000313" key="8">
    <source>
        <dbReference type="EMBL" id="CAE6952473.1"/>
    </source>
</evidence>
<proteinExistence type="inferred from homology"/>
<protein>
    <recommendedName>
        <fullName evidence="3">2'-phosphotransferase</fullName>
        <ecNumber evidence="3">2.7.1.160</ecNumber>
    </recommendedName>
</protein>
<feature type="compositionally biased region" description="Basic and acidic residues" evidence="7">
    <location>
        <begin position="516"/>
        <end position="526"/>
    </location>
</feature>
<organism evidence="8 9">
    <name type="scientific">Symbiodinium natans</name>
    <dbReference type="NCBI Taxonomy" id="878477"/>
    <lineage>
        <taxon>Eukaryota</taxon>
        <taxon>Sar</taxon>
        <taxon>Alveolata</taxon>
        <taxon>Dinophyceae</taxon>
        <taxon>Suessiales</taxon>
        <taxon>Symbiodiniaceae</taxon>
        <taxon>Symbiodinium</taxon>
    </lineage>
</organism>
<dbReference type="InterPro" id="IPR042081">
    <property type="entry name" value="RNA_2'-PTrans_C"/>
</dbReference>
<dbReference type="GO" id="GO:0006388">
    <property type="term" value="P:tRNA splicing, via endonucleolytic cleavage and ligation"/>
    <property type="evidence" value="ECO:0007669"/>
    <property type="project" value="TreeGrafter"/>
</dbReference>
<sequence length="526" mass="58724">MELEYISELGLRVVQSSPLLLKFGTFESPKPTEPAEKRVPANESEQRRGGKGAGRQRRNGQDRESSRELKISKTLSQLLRHRALEFNIEVRPDGFCRLVEVLACPWLSDLKATQDDVERIVASNDKKRFELKQDVKVGQVMIRAVQGHSMKVVDDNHLLQNVDLNNLPDCCVHGTFRKHFESIKSKGLLAGGKQGQGFRNHVHFSSFEPGDERVISGMRYDCEIAIWIDLKKAVEDGVPFYISTNQVILSPGINGVIDRKYFTRARDLKVKEDLPIGLTPPYPHFVVDVMTVEDVCNVRNETPLFALFTFEDWVLVNLRAELALLCLAFVQDAGDPERVGIHESNLSFYYQKYFKKSLVPKQFGMNTHVELLGLVKDIVEVAADTQVVTSKRTQEELGDFSILVKLTEAARRERQAKIDQGDESACLHFDVQAHMPPPPPQMAAPYYQGGGYKGYGSYDKGGYKGDKGVFKGYKGNPGFKGGYKDGGYGKDFGKDGKKGGFDKGKKGGDMKGFGKKGKDGKPGKGY</sequence>
<evidence type="ECO:0000313" key="9">
    <source>
        <dbReference type="Proteomes" id="UP000604046"/>
    </source>
</evidence>
<dbReference type="Pfam" id="PF01885">
    <property type="entry name" value="PTS_2-RNA"/>
    <property type="match status" value="1"/>
</dbReference>
<evidence type="ECO:0000256" key="6">
    <source>
        <dbReference type="ARBA" id="ARBA00047949"/>
    </source>
</evidence>
<dbReference type="InterPro" id="IPR042080">
    <property type="entry name" value="RNA_2'-PTrans_N"/>
</dbReference>
<comment type="caution">
    <text evidence="8">The sequence shown here is derived from an EMBL/GenBank/DDBJ whole genome shotgun (WGS) entry which is preliminary data.</text>
</comment>
<evidence type="ECO:0000256" key="1">
    <source>
        <dbReference type="ARBA" id="ARBA00003343"/>
    </source>
</evidence>
<accession>A0A812HIZ7</accession>
<dbReference type="SUPFAM" id="SSF56399">
    <property type="entry name" value="ADP-ribosylation"/>
    <property type="match status" value="1"/>
</dbReference>
<dbReference type="PANTHER" id="PTHR12684">
    <property type="entry name" value="PUTATIVE PHOSPHOTRANSFERASE"/>
    <property type="match status" value="1"/>
</dbReference>
<evidence type="ECO:0000256" key="3">
    <source>
        <dbReference type="ARBA" id="ARBA00012007"/>
    </source>
</evidence>
<keyword evidence="5" id="KW-0520">NAD</keyword>
<evidence type="ECO:0000256" key="5">
    <source>
        <dbReference type="ARBA" id="ARBA00023027"/>
    </source>
</evidence>